<name>A0A0C3ETK1_PILCF</name>
<accession>A0A0C3ETK1</accession>
<evidence type="ECO:0000313" key="2">
    <source>
        <dbReference type="EMBL" id="KIM71096.1"/>
    </source>
</evidence>
<dbReference type="Proteomes" id="UP000054166">
    <property type="component" value="Unassembled WGS sequence"/>
</dbReference>
<feature type="region of interest" description="Disordered" evidence="1">
    <location>
        <begin position="34"/>
        <end position="76"/>
    </location>
</feature>
<gene>
    <name evidence="2" type="ORF">PILCRDRAFT_17385</name>
</gene>
<sequence>MVRKTKKKNPGSQANKVALDFLAKFGQEDDFVKELEEDPPNPWDLPDDEEDLETEGLTEDEAASRTQRYDKLRKVC</sequence>
<keyword evidence="3" id="KW-1185">Reference proteome</keyword>
<dbReference type="HOGENOM" id="CLU_2655391_0_0_1"/>
<evidence type="ECO:0000256" key="1">
    <source>
        <dbReference type="SAM" id="MobiDB-lite"/>
    </source>
</evidence>
<reference evidence="3" key="2">
    <citation type="submission" date="2015-01" db="EMBL/GenBank/DDBJ databases">
        <title>Evolutionary Origins and Diversification of the Mycorrhizal Mutualists.</title>
        <authorList>
            <consortium name="DOE Joint Genome Institute"/>
            <consortium name="Mycorrhizal Genomics Consortium"/>
            <person name="Kohler A."/>
            <person name="Kuo A."/>
            <person name="Nagy L.G."/>
            <person name="Floudas D."/>
            <person name="Copeland A."/>
            <person name="Barry K.W."/>
            <person name="Cichocki N."/>
            <person name="Veneault-Fourrey C."/>
            <person name="LaButti K."/>
            <person name="Lindquist E.A."/>
            <person name="Lipzen A."/>
            <person name="Lundell T."/>
            <person name="Morin E."/>
            <person name="Murat C."/>
            <person name="Riley R."/>
            <person name="Ohm R."/>
            <person name="Sun H."/>
            <person name="Tunlid A."/>
            <person name="Henrissat B."/>
            <person name="Grigoriev I.V."/>
            <person name="Hibbett D.S."/>
            <person name="Martin F."/>
        </authorList>
    </citation>
    <scope>NUCLEOTIDE SEQUENCE [LARGE SCALE GENOMIC DNA]</scope>
    <source>
        <strain evidence="3">F 1598</strain>
    </source>
</reference>
<proteinExistence type="predicted"/>
<organism evidence="2 3">
    <name type="scientific">Piloderma croceum (strain F 1598)</name>
    <dbReference type="NCBI Taxonomy" id="765440"/>
    <lineage>
        <taxon>Eukaryota</taxon>
        <taxon>Fungi</taxon>
        <taxon>Dikarya</taxon>
        <taxon>Basidiomycota</taxon>
        <taxon>Agaricomycotina</taxon>
        <taxon>Agaricomycetes</taxon>
        <taxon>Agaricomycetidae</taxon>
        <taxon>Atheliales</taxon>
        <taxon>Atheliaceae</taxon>
        <taxon>Piloderma</taxon>
    </lineage>
</organism>
<dbReference type="InParanoid" id="A0A0C3ETK1"/>
<reference evidence="2 3" key="1">
    <citation type="submission" date="2014-04" db="EMBL/GenBank/DDBJ databases">
        <authorList>
            <consortium name="DOE Joint Genome Institute"/>
            <person name="Kuo A."/>
            <person name="Tarkka M."/>
            <person name="Buscot F."/>
            <person name="Kohler A."/>
            <person name="Nagy L.G."/>
            <person name="Floudas D."/>
            <person name="Copeland A."/>
            <person name="Barry K.W."/>
            <person name="Cichocki N."/>
            <person name="Veneault-Fourrey C."/>
            <person name="LaButti K."/>
            <person name="Lindquist E.A."/>
            <person name="Lipzen A."/>
            <person name="Lundell T."/>
            <person name="Morin E."/>
            <person name="Murat C."/>
            <person name="Sun H."/>
            <person name="Tunlid A."/>
            <person name="Henrissat B."/>
            <person name="Grigoriev I.V."/>
            <person name="Hibbett D.S."/>
            <person name="Martin F."/>
            <person name="Nordberg H.P."/>
            <person name="Cantor M.N."/>
            <person name="Hua S.X."/>
        </authorList>
    </citation>
    <scope>NUCLEOTIDE SEQUENCE [LARGE SCALE GENOMIC DNA]</scope>
    <source>
        <strain evidence="2 3">F 1598</strain>
    </source>
</reference>
<dbReference type="EMBL" id="KN833496">
    <property type="protein sequence ID" value="KIM71096.1"/>
    <property type="molecule type" value="Genomic_DNA"/>
</dbReference>
<dbReference type="AlphaFoldDB" id="A0A0C3ETK1"/>
<feature type="compositionally biased region" description="Acidic residues" evidence="1">
    <location>
        <begin position="35"/>
        <end position="61"/>
    </location>
</feature>
<protein>
    <submittedName>
        <fullName evidence="2">Uncharacterized protein</fullName>
    </submittedName>
</protein>
<evidence type="ECO:0000313" key="3">
    <source>
        <dbReference type="Proteomes" id="UP000054166"/>
    </source>
</evidence>
<feature type="compositionally biased region" description="Basic and acidic residues" evidence="1">
    <location>
        <begin position="67"/>
        <end position="76"/>
    </location>
</feature>